<dbReference type="Proteomes" id="UP000007800">
    <property type="component" value="Unassembled WGS sequence"/>
</dbReference>
<dbReference type="GO" id="GO:0003676">
    <property type="term" value="F:nucleic acid binding"/>
    <property type="evidence" value="ECO:0007669"/>
    <property type="project" value="InterPro"/>
</dbReference>
<protein>
    <recommendedName>
        <fullName evidence="1">U1-type domain-containing protein</fullName>
    </recommendedName>
</protein>
<sequence>MHLRGKKHLSKSRWYKTSTLLHHNGQGVGGDGQVSATTAPAAAATANDDTIGMVIFEDHTIWQETNTGWLCKLCDATVNSDSMAMAHMSSRKHQSNMAWASNTTALPSVDGGGMNNQWYAAGYNEGVEFQNECTYQFYGNRDMPISFGHVDNTGPMGHAPAHNNWEDSRCKLCQTGDICGWAAWSGHFNGKAHKKNVRMNKYEYVAVWQKLSAEGFEYYYDHLTGLWDSHNPVEDEIGYFPDDGIIYVRDPSSFEE</sequence>
<gene>
    <name evidence="2" type="ORF">Pmar_PMAR009026</name>
</gene>
<dbReference type="InterPro" id="IPR052644">
    <property type="entry name" value="ZMAT3"/>
</dbReference>
<dbReference type="OrthoDB" id="456405at2759"/>
<evidence type="ECO:0000259" key="1">
    <source>
        <dbReference type="SMART" id="SM00451"/>
    </source>
</evidence>
<dbReference type="SMART" id="SM00451">
    <property type="entry name" value="ZnF_U1"/>
    <property type="match status" value="2"/>
</dbReference>
<organism evidence="3">
    <name type="scientific">Perkinsus marinus (strain ATCC 50983 / TXsc)</name>
    <dbReference type="NCBI Taxonomy" id="423536"/>
    <lineage>
        <taxon>Eukaryota</taxon>
        <taxon>Sar</taxon>
        <taxon>Alveolata</taxon>
        <taxon>Perkinsozoa</taxon>
        <taxon>Perkinsea</taxon>
        <taxon>Perkinsida</taxon>
        <taxon>Perkinsidae</taxon>
        <taxon>Perkinsus</taxon>
    </lineage>
</organism>
<dbReference type="InterPro" id="IPR013087">
    <property type="entry name" value="Znf_C2H2_type"/>
</dbReference>
<dbReference type="OMA" id="NDDNITC"/>
<feature type="domain" description="U1-type" evidence="1">
    <location>
        <begin position="66"/>
        <end position="100"/>
    </location>
</feature>
<dbReference type="EMBL" id="GG677886">
    <property type="protein sequence ID" value="EER10091.1"/>
    <property type="molecule type" value="Genomic_DNA"/>
</dbReference>
<evidence type="ECO:0000313" key="2">
    <source>
        <dbReference type="EMBL" id="EER10091.1"/>
    </source>
</evidence>
<dbReference type="GO" id="GO:0008270">
    <property type="term" value="F:zinc ion binding"/>
    <property type="evidence" value="ECO:0007669"/>
    <property type="project" value="InterPro"/>
</dbReference>
<dbReference type="PANTHER" id="PTHR46786:SF1">
    <property type="entry name" value="ZINC FINGER MATRIN-TYPE PROTEIN 3"/>
    <property type="match status" value="1"/>
</dbReference>
<dbReference type="Pfam" id="PF12874">
    <property type="entry name" value="zf-met"/>
    <property type="match status" value="1"/>
</dbReference>
<dbReference type="Gene3D" id="3.30.160.60">
    <property type="entry name" value="Classic Zinc Finger"/>
    <property type="match status" value="1"/>
</dbReference>
<dbReference type="SUPFAM" id="SSF57667">
    <property type="entry name" value="beta-beta-alpha zinc fingers"/>
    <property type="match status" value="1"/>
</dbReference>
<accession>C5KZK3</accession>
<dbReference type="RefSeq" id="XP_002778296.1">
    <property type="nucleotide sequence ID" value="XM_002778250.1"/>
</dbReference>
<dbReference type="InParanoid" id="C5KZK3"/>
<reference evidence="2 3" key="1">
    <citation type="submission" date="2008-07" db="EMBL/GenBank/DDBJ databases">
        <authorList>
            <person name="El-Sayed N."/>
            <person name="Caler E."/>
            <person name="Inman J."/>
            <person name="Amedeo P."/>
            <person name="Hass B."/>
            <person name="Wortman J."/>
        </authorList>
    </citation>
    <scope>NUCLEOTIDE SEQUENCE [LARGE SCALE GENOMIC DNA]</scope>
    <source>
        <strain evidence="3">ATCC 50983 / TXsc</strain>
    </source>
</reference>
<dbReference type="InterPro" id="IPR003604">
    <property type="entry name" value="Matrin/U1-like-C_Znf_C2H2"/>
</dbReference>
<evidence type="ECO:0000313" key="3">
    <source>
        <dbReference type="Proteomes" id="UP000007800"/>
    </source>
</evidence>
<feature type="domain" description="U1-type" evidence="1">
    <location>
        <begin position="165"/>
        <end position="200"/>
    </location>
</feature>
<dbReference type="AlphaFoldDB" id="C5KZK3"/>
<dbReference type="InterPro" id="IPR036236">
    <property type="entry name" value="Znf_C2H2_sf"/>
</dbReference>
<proteinExistence type="predicted"/>
<dbReference type="GeneID" id="9038384"/>
<name>C5KZK3_PERM5</name>
<keyword evidence="3" id="KW-1185">Reference proteome</keyword>
<dbReference type="PANTHER" id="PTHR46786">
    <property type="entry name" value="ZINC FINGER MATRIN-TYPE PROTEIN 3"/>
    <property type="match status" value="1"/>
</dbReference>